<dbReference type="RefSeq" id="WP_101333013.1">
    <property type="nucleotide sequence ID" value="NZ_PJNI01000001.1"/>
</dbReference>
<evidence type="ECO:0000313" key="4">
    <source>
        <dbReference type="EMBL" id="PKR81867.1"/>
    </source>
</evidence>
<name>A0A2I0R5L5_9FLAO</name>
<sequence length="154" mass="16981">MMKLSIIPICILFSGTLFAQNEVAYTYDDAGNRIKREGTGSGLIIQPNDLTESTAMENLVNCGIDLQAQPNPTFDKTEVSVLLDQETVSEEHKVAIESGVIMQLVDIGGKIISTKTGKSLRHTFDLNSLSNGIYFVKVFTENEQLVGERKILKE</sequence>
<keyword evidence="1 2" id="KW-0732">Signal</keyword>
<proteinExistence type="predicted"/>
<dbReference type="EMBL" id="PJNI01000001">
    <property type="protein sequence ID" value="PKR81867.1"/>
    <property type="molecule type" value="Genomic_DNA"/>
</dbReference>
<evidence type="ECO:0000313" key="5">
    <source>
        <dbReference type="Proteomes" id="UP000236654"/>
    </source>
</evidence>
<protein>
    <recommendedName>
        <fullName evidence="3">Secretion system C-terminal sorting domain-containing protein</fullName>
    </recommendedName>
</protein>
<feature type="chain" id="PRO_5014120926" description="Secretion system C-terminal sorting domain-containing protein" evidence="2">
    <location>
        <begin position="20"/>
        <end position="154"/>
    </location>
</feature>
<gene>
    <name evidence="4" type="ORF">CW751_00585</name>
</gene>
<feature type="domain" description="Secretion system C-terminal sorting" evidence="3">
    <location>
        <begin position="70"/>
        <end position="150"/>
    </location>
</feature>
<accession>A0A2I0R5L5</accession>
<dbReference type="InterPro" id="IPR026444">
    <property type="entry name" value="Secre_tail"/>
</dbReference>
<dbReference type="Proteomes" id="UP000236654">
    <property type="component" value="Unassembled WGS sequence"/>
</dbReference>
<evidence type="ECO:0000259" key="3">
    <source>
        <dbReference type="Pfam" id="PF18962"/>
    </source>
</evidence>
<evidence type="ECO:0000256" key="1">
    <source>
        <dbReference type="ARBA" id="ARBA00022729"/>
    </source>
</evidence>
<comment type="caution">
    <text evidence="4">The sequence shown here is derived from an EMBL/GenBank/DDBJ whole genome shotgun (WGS) entry which is preliminary data.</text>
</comment>
<dbReference type="OrthoDB" id="1110367at2"/>
<dbReference type="Pfam" id="PF18962">
    <property type="entry name" value="Por_Secre_tail"/>
    <property type="match status" value="1"/>
</dbReference>
<keyword evidence="5" id="KW-1185">Reference proteome</keyword>
<reference evidence="4 5" key="1">
    <citation type="submission" date="2017-12" db="EMBL/GenBank/DDBJ databases">
        <title>The draft genome sequence of Brumimicrobium saltpan LHR20.</title>
        <authorList>
            <person name="Do Z.-J."/>
            <person name="Luo H.-R."/>
        </authorList>
    </citation>
    <scope>NUCLEOTIDE SEQUENCE [LARGE SCALE GENOMIC DNA]</scope>
    <source>
        <strain evidence="4 5">LHR20</strain>
    </source>
</reference>
<organism evidence="4 5">
    <name type="scientific">Brumimicrobium salinarum</name>
    <dbReference type="NCBI Taxonomy" id="2058658"/>
    <lineage>
        <taxon>Bacteria</taxon>
        <taxon>Pseudomonadati</taxon>
        <taxon>Bacteroidota</taxon>
        <taxon>Flavobacteriia</taxon>
        <taxon>Flavobacteriales</taxon>
        <taxon>Crocinitomicaceae</taxon>
        <taxon>Brumimicrobium</taxon>
    </lineage>
</organism>
<dbReference type="NCBIfam" id="TIGR04183">
    <property type="entry name" value="Por_Secre_tail"/>
    <property type="match status" value="1"/>
</dbReference>
<evidence type="ECO:0000256" key="2">
    <source>
        <dbReference type="SAM" id="SignalP"/>
    </source>
</evidence>
<feature type="signal peptide" evidence="2">
    <location>
        <begin position="1"/>
        <end position="19"/>
    </location>
</feature>
<dbReference type="AlphaFoldDB" id="A0A2I0R5L5"/>